<dbReference type="InterPro" id="IPR037068">
    <property type="entry name" value="DNA_primase_core_N_sf"/>
</dbReference>
<feature type="domain" description="DNA primase DNAG catalytic core N-terminal" evidence="2">
    <location>
        <begin position="315"/>
        <end position="429"/>
    </location>
</feature>
<dbReference type="Pfam" id="PF08275">
    <property type="entry name" value="DNAG_N"/>
    <property type="match status" value="1"/>
</dbReference>
<feature type="compositionally biased region" description="Basic and acidic residues" evidence="1">
    <location>
        <begin position="276"/>
        <end position="291"/>
    </location>
</feature>
<dbReference type="Gene3D" id="3.40.1360.10">
    <property type="match status" value="1"/>
</dbReference>
<gene>
    <name evidence="4" type="ORF">GCM10022254_52600</name>
</gene>
<dbReference type="PANTHER" id="PTHR30313">
    <property type="entry name" value="DNA PRIMASE"/>
    <property type="match status" value="1"/>
</dbReference>
<evidence type="ECO:0000313" key="5">
    <source>
        <dbReference type="Proteomes" id="UP001501710"/>
    </source>
</evidence>
<dbReference type="Gene3D" id="3.90.980.10">
    <property type="entry name" value="DNA primase, catalytic core, N-terminal domain"/>
    <property type="match status" value="1"/>
</dbReference>
<comment type="caution">
    <text evidence="4">The sequence shown here is derived from an EMBL/GenBank/DDBJ whole genome shotgun (WGS) entry which is preliminary data.</text>
</comment>
<name>A0ABP8CDU7_9ACTN</name>
<dbReference type="InterPro" id="IPR050219">
    <property type="entry name" value="DnaG_primase"/>
</dbReference>
<dbReference type="InterPro" id="IPR013610">
    <property type="entry name" value="ArdC_N"/>
</dbReference>
<dbReference type="EMBL" id="BAABAS010000020">
    <property type="protein sequence ID" value="GAA4238096.1"/>
    <property type="molecule type" value="Genomic_DNA"/>
</dbReference>
<feature type="region of interest" description="Disordered" evidence="1">
    <location>
        <begin position="250"/>
        <end position="291"/>
    </location>
</feature>
<dbReference type="Pfam" id="PF13155">
    <property type="entry name" value="Toprim_2"/>
    <property type="match status" value="1"/>
</dbReference>
<evidence type="ECO:0008006" key="6">
    <source>
        <dbReference type="Google" id="ProtNLM"/>
    </source>
</evidence>
<proteinExistence type="predicted"/>
<dbReference type="CDD" id="cd03364">
    <property type="entry name" value="TOPRIM_DnaG_primases"/>
    <property type="match status" value="1"/>
</dbReference>
<evidence type="ECO:0000313" key="4">
    <source>
        <dbReference type="EMBL" id="GAA4238096.1"/>
    </source>
</evidence>
<dbReference type="Pfam" id="PF08401">
    <property type="entry name" value="ArdcN"/>
    <property type="match status" value="1"/>
</dbReference>
<evidence type="ECO:0000259" key="3">
    <source>
        <dbReference type="Pfam" id="PF08401"/>
    </source>
</evidence>
<evidence type="ECO:0000256" key="1">
    <source>
        <dbReference type="SAM" id="MobiDB-lite"/>
    </source>
</evidence>
<reference evidence="5" key="1">
    <citation type="journal article" date="2019" name="Int. J. Syst. Evol. Microbiol.">
        <title>The Global Catalogue of Microorganisms (GCM) 10K type strain sequencing project: providing services to taxonomists for standard genome sequencing and annotation.</title>
        <authorList>
            <consortium name="The Broad Institute Genomics Platform"/>
            <consortium name="The Broad Institute Genome Sequencing Center for Infectious Disease"/>
            <person name="Wu L."/>
            <person name="Ma J."/>
        </authorList>
    </citation>
    <scope>NUCLEOTIDE SEQUENCE [LARGE SCALE GENOMIC DNA]</scope>
    <source>
        <strain evidence="5">JCM 17440</strain>
    </source>
</reference>
<dbReference type="InterPro" id="IPR034151">
    <property type="entry name" value="TOPRIM_DnaG_bac"/>
</dbReference>
<keyword evidence="5" id="KW-1185">Reference proteome</keyword>
<accession>A0ABP8CDU7</accession>
<evidence type="ECO:0000259" key="2">
    <source>
        <dbReference type="Pfam" id="PF08275"/>
    </source>
</evidence>
<organism evidence="4 5">
    <name type="scientific">Actinomadura meridiana</name>
    <dbReference type="NCBI Taxonomy" id="559626"/>
    <lineage>
        <taxon>Bacteria</taxon>
        <taxon>Bacillati</taxon>
        <taxon>Actinomycetota</taxon>
        <taxon>Actinomycetes</taxon>
        <taxon>Streptosporangiales</taxon>
        <taxon>Thermomonosporaceae</taxon>
        <taxon>Actinomadura</taxon>
    </lineage>
</organism>
<sequence length="654" mass="70954">MADDEQRHRRLDVLQGVADYAVDRLTTGGIGWDAWLVQASRHGRYGFTNTLLIPAQRRSATDVRSYETWQKAGRQVRHGETGIQILSTRGRPRRVFDIEQTDGEAVEAAAMPTAEGLQRLCQVAAHLGFYIDRGQGWTYAGPTGRRLQVAPELDDTAASSLLAHQLAHVLRPGGHLDTADSVLCHGVRRVLADSVAFLVLTELGSPVAHLSFPPVRHWAGTDVRTDSPAAVRAVGEQVIRISTRLRRQLQSPAVTAEAGQNPTAAPAQRSSPPPEARTRSTTHEVQHRPNESRSLLRAALADAHGFYRGHLSGSWAARYLADRGVSQEVQEQWEVGFAPRARHALLQRLRALGHSDETSIKAGLVKQNEGGETYDLLRDRVLFPLRDPDGQVIGFIGRRRDESQGPKYLNTPETDLFRKGEILFGLHEVRARLADQVRPLLVEGPLDAIAVNTAMPETYAAIAPCGTAITSTQVNAVAAHTDLETTGLVIALDGDPAGRAGAIRAWPVLHRITTRLEAALLPQGHDPAELLSPARQAAVHKALLSVTPLADLVIDERMQSSGGKLEFIESRLAAARAAAHLIAELPPDQIARQVARVATRTGMPPAEVTALVISTVSPEPDAPLSQPLTPNEQRTGTTRSSRTASPKPTNRRTA</sequence>
<feature type="compositionally biased region" description="Polar residues" evidence="1">
    <location>
        <begin position="250"/>
        <end position="263"/>
    </location>
</feature>
<dbReference type="Proteomes" id="UP001501710">
    <property type="component" value="Unassembled WGS sequence"/>
</dbReference>
<feature type="compositionally biased region" description="Low complexity" evidence="1">
    <location>
        <begin position="634"/>
        <end position="645"/>
    </location>
</feature>
<protein>
    <recommendedName>
        <fullName evidence="6">DNA primase</fullName>
    </recommendedName>
</protein>
<dbReference type="SUPFAM" id="SSF56731">
    <property type="entry name" value="DNA primase core"/>
    <property type="match status" value="1"/>
</dbReference>
<feature type="domain" description="N-terminal" evidence="3">
    <location>
        <begin position="38"/>
        <end position="93"/>
    </location>
</feature>
<dbReference type="PANTHER" id="PTHR30313:SF2">
    <property type="entry name" value="DNA PRIMASE"/>
    <property type="match status" value="1"/>
</dbReference>
<dbReference type="InterPro" id="IPR013264">
    <property type="entry name" value="DNAG_N"/>
</dbReference>
<feature type="region of interest" description="Disordered" evidence="1">
    <location>
        <begin position="617"/>
        <end position="654"/>
    </location>
</feature>
<dbReference type="RefSeq" id="WP_344901388.1">
    <property type="nucleotide sequence ID" value="NZ_BAABAS010000020.1"/>
</dbReference>